<evidence type="ECO:0000256" key="1">
    <source>
        <dbReference type="ARBA" id="ARBA00012493"/>
    </source>
</evidence>
<dbReference type="FunFam" id="3.10.20.370:FF:000001">
    <property type="entry name" value="Retrovirus-related Pol polyprotein from transposon 17.6-like protein"/>
    <property type="match status" value="1"/>
</dbReference>
<protein>
    <recommendedName>
        <fullName evidence="1">RNA-directed DNA polymerase</fullName>
        <ecNumber evidence="1">2.7.7.49</ecNumber>
    </recommendedName>
</protein>
<evidence type="ECO:0000259" key="6">
    <source>
        <dbReference type="Pfam" id="PF00078"/>
    </source>
</evidence>
<evidence type="ECO:0000259" key="7">
    <source>
        <dbReference type="Pfam" id="PF17919"/>
    </source>
</evidence>
<evidence type="ECO:0000256" key="3">
    <source>
        <dbReference type="ARBA" id="ARBA00022759"/>
    </source>
</evidence>
<organism evidence="8">
    <name type="scientific">Ascaris suum</name>
    <name type="common">Pig roundworm</name>
    <name type="synonym">Ascaris lumbricoides</name>
    <dbReference type="NCBI Taxonomy" id="6253"/>
    <lineage>
        <taxon>Eukaryota</taxon>
        <taxon>Metazoa</taxon>
        <taxon>Ecdysozoa</taxon>
        <taxon>Nematoda</taxon>
        <taxon>Chromadorea</taxon>
        <taxon>Rhabditida</taxon>
        <taxon>Spirurina</taxon>
        <taxon>Ascaridomorpha</taxon>
        <taxon>Ascaridoidea</taxon>
        <taxon>Ascarididae</taxon>
        <taxon>Ascaris</taxon>
    </lineage>
</organism>
<dbReference type="PANTHER" id="PTHR37984">
    <property type="entry name" value="PROTEIN CBG26694"/>
    <property type="match status" value="1"/>
</dbReference>
<evidence type="ECO:0000256" key="2">
    <source>
        <dbReference type="ARBA" id="ARBA00022722"/>
    </source>
</evidence>
<dbReference type="GO" id="GO:0004519">
    <property type="term" value="F:endonuclease activity"/>
    <property type="evidence" value="ECO:0007669"/>
    <property type="project" value="UniProtKB-KW"/>
</dbReference>
<dbReference type="FunFam" id="3.30.70.270:FF:000020">
    <property type="entry name" value="Transposon Tf2-6 polyprotein-like Protein"/>
    <property type="match status" value="1"/>
</dbReference>
<dbReference type="Pfam" id="PF00078">
    <property type="entry name" value="RVT_1"/>
    <property type="match status" value="1"/>
</dbReference>
<keyword evidence="4" id="KW-0695">RNA-directed DNA polymerase</keyword>
<dbReference type="InterPro" id="IPR000477">
    <property type="entry name" value="RT_dom"/>
</dbReference>
<dbReference type="InterPro" id="IPR050951">
    <property type="entry name" value="Retrovirus_Pol_polyprotein"/>
</dbReference>
<keyword evidence="4" id="KW-0808">Transferase</keyword>
<feature type="domain" description="Reverse transcriptase/retrotransposon-derived protein RNase H-like" evidence="7">
    <location>
        <begin position="128"/>
        <end position="216"/>
    </location>
</feature>
<dbReference type="AlphaFoldDB" id="F1KWN3"/>
<proteinExistence type="evidence at transcript level"/>
<dbReference type="InterPro" id="IPR041577">
    <property type="entry name" value="RT_RNaseH_2"/>
</dbReference>
<dbReference type="GO" id="GO:0003964">
    <property type="term" value="F:RNA-directed DNA polymerase activity"/>
    <property type="evidence" value="ECO:0007669"/>
    <property type="project" value="UniProtKB-KW"/>
</dbReference>
<evidence type="ECO:0000313" key="8">
    <source>
        <dbReference type="EMBL" id="ADY42287.1"/>
    </source>
</evidence>
<keyword evidence="3" id="KW-0378">Hydrolase</keyword>
<feature type="domain" description="Reverse transcriptase" evidence="6">
    <location>
        <begin position="12"/>
        <end position="64"/>
    </location>
</feature>
<dbReference type="Gene3D" id="3.30.70.270">
    <property type="match status" value="2"/>
</dbReference>
<dbReference type="EC" id="2.7.7.49" evidence="1"/>
<keyword evidence="5" id="KW-0511">Multifunctional enzyme</keyword>
<keyword evidence="3" id="KW-0255">Endonuclease</keyword>
<dbReference type="SUPFAM" id="SSF56672">
    <property type="entry name" value="DNA/RNA polymerases"/>
    <property type="match status" value="1"/>
</dbReference>
<evidence type="ECO:0000256" key="4">
    <source>
        <dbReference type="ARBA" id="ARBA00022918"/>
    </source>
</evidence>
<keyword evidence="4" id="KW-0548">Nucleotidyltransferase</keyword>
<dbReference type="PANTHER" id="PTHR37984:SF5">
    <property type="entry name" value="PROTEIN NYNRIN-LIKE"/>
    <property type="match status" value="1"/>
</dbReference>
<sequence>MDALVAGLDGAAAYFNDIIITGGTISEHNRRPEAVLQRIHNYGFRVRMEKCAFLKTEINCLGFVVNAEGGCLDPAKIEAIHKMPPPKNVSQLRAFLGLVNFYGTFVKDLHKLRAPLDALTKKDAKYKWTSQCQSSSDRIKATLASDLLLTHFNPNMPIVVAADASNYGIGAVLSHRFPNGSERVVYHASLTLTPAQKNYSQIEKEALALIFAVQKFP</sequence>
<reference evidence="8" key="1">
    <citation type="journal article" date="2011" name="Genome Res.">
        <title>Deep small RNA sequencing from the nematode Ascaris reveals conservation, functional diversification, and novel developmental profiles.</title>
        <authorList>
            <person name="Wang J."/>
            <person name="Czech B."/>
            <person name="Crunk A."/>
            <person name="Wallace A."/>
            <person name="Mitreva M."/>
            <person name="Hannon G.J."/>
            <person name="Davis R.E."/>
        </authorList>
    </citation>
    <scope>NUCLEOTIDE SEQUENCE</scope>
</reference>
<dbReference type="EMBL" id="JI167127">
    <property type="protein sequence ID" value="ADY42287.1"/>
    <property type="molecule type" value="mRNA"/>
</dbReference>
<dbReference type="InterPro" id="IPR043502">
    <property type="entry name" value="DNA/RNA_pol_sf"/>
</dbReference>
<evidence type="ECO:0000256" key="5">
    <source>
        <dbReference type="ARBA" id="ARBA00023268"/>
    </source>
</evidence>
<keyword evidence="2" id="KW-0540">Nuclease</keyword>
<accession>F1KWN3</accession>
<name>F1KWN3_ASCSU</name>
<dbReference type="InterPro" id="IPR043128">
    <property type="entry name" value="Rev_trsase/Diguanyl_cyclase"/>
</dbReference>
<dbReference type="Pfam" id="PF17919">
    <property type="entry name" value="RT_RNaseH_2"/>
    <property type="match status" value="1"/>
</dbReference>